<dbReference type="eggNOG" id="COG0640">
    <property type="taxonomic scope" value="Bacteria"/>
</dbReference>
<dbReference type="PANTHER" id="PTHR38600:SF2">
    <property type="entry name" value="SLL0088 PROTEIN"/>
    <property type="match status" value="1"/>
</dbReference>
<dbReference type="STRING" id="266779.Meso_4049"/>
<dbReference type="EMBL" id="CP000390">
    <property type="protein sequence ID" value="ABG65416.1"/>
    <property type="molecule type" value="Genomic_DNA"/>
</dbReference>
<gene>
    <name evidence="2" type="ordered locus">Meso_4049</name>
</gene>
<proteinExistence type="predicted"/>
<dbReference type="Gene3D" id="1.10.10.10">
    <property type="entry name" value="Winged helix-like DNA-binding domain superfamily/Winged helix DNA-binding domain"/>
    <property type="match status" value="1"/>
</dbReference>
<dbReference type="OrthoDB" id="9790747at2"/>
<dbReference type="AlphaFoldDB" id="Q11B09"/>
<dbReference type="PROSITE" id="PS50987">
    <property type="entry name" value="HTH_ARSR_2"/>
    <property type="match status" value="1"/>
</dbReference>
<dbReference type="InterPro" id="IPR001845">
    <property type="entry name" value="HTH_ArsR_DNA-bd_dom"/>
</dbReference>
<reference evidence="2" key="1">
    <citation type="submission" date="2006-06" db="EMBL/GenBank/DDBJ databases">
        <title>Complete sequence of chromosome of Chelativorans sp. BNC1.</title>
        <authorList>
            <consortium name="US DOE Joint Genome Institute"/>
            <person name="Copeland A."/>
            <person name="Lucas S."/>
            <person name="Lapidus A."/>
            <person name="Barry K."/>
            <person name="Detter J.C."/>
            <person name="Glavina del Rio T."/>
            <person name="Hammon N."/>
            <person name="Israni S."/>
            <person name="Dalin E."/>
            <person name="Tice H."/>
            <person name="Pitluck S."/>
            <person name="Chertkov O."/>
            <person name="Brettin T."/>
            <person name="Bruce D."/>
            <person name="Han C."/>
            <person name="Tapia R."/>
            <person name="Gilna P."/>
            <person name="Schmutz J."/>
            <person name="Larimer F."/>
            <person name="Land M."/>
            <person name="Hauser L."/>
            <person name="Kyrpides N."/>
            <person name="Mikhailova N."/>
            <person name="Richardson P."/>
        </authorList>
    </citation>
    <scope>NUCLEOTIDE SEQUENCE</scope>
    <source>
        <strain evidence="2">BNC1</strain>
    </source>
</reference>
<dbReference type="PRINTS" id="PR00778">
    <property type="entry name" value="HTHARSR"/>
</dbReference>
<evidence type="ECO:0000259" key="1">
    <source>
        <dbReference type="PROSITE" id="PS50987"/>
    </source>
</evidence>
<dbReference type="InterPro" id="IPR036388">
    <property type="entry name" value="WH-like_DNA-bd_sf"/>
</dbReference>
<name>Q11B09_CHESB</name>
<dbReference type="KEGG" id="mes:Meso_4049"/>
<accession>Q11B09</accession>
<dbReference type="InterPro" id="IPR011991">
    <property type="entry name" value="ArsR-like_HTH"/>
</dbReference>
<sequence length="117" mass="13316">MVEQHPVILDSIFHALSDTTRRAMLRDLAEGERSIGELAAPFDMSFAGASKHVKVLEQAGLVQRRIAGRTHYCRLNADRLAEADAWLRYYERFWTRGLDTLEALLRAEDERAGKMGK</sequence>
<evidence type="ECO:0000313" key="2">
    <source>
        <dbReference type="EMBL" id="ABG65416.1"/>
    </source>
</evidence>
<dbReference type="Pfam" id="PF12840">
    <property type="entry name" value="HTH_20"/>
    <property type="match status" value="1"/>
</dbReference>
<dbReference type="SUPFAM" id="SSF46785">
    <property type="entry name" value="Winged helix' DNA-binding domain"/>
    <property type="match status" value="1"/>
</dbReference>
<dbReference type="CDD" id="cd00090">
    <property type="entry name" value="HTH_ARSR"/>
    <property type="match status" value="1"/>
</dbReference>
<dbReference type="InterPro" id="IPR036390">
    <property type="entry name" value="WH_DNA-bd_sf"/>
</dbReference>
<dbReference type="SMART" id="SM00418">
    <property type="entry name" value="HTH_ARSR"/>
    <property type="match status" value="1"/>
</dbReference>
<dbReference type="HOGENOM" id="CLU_097806_0_2_5"/>
<dbReference type="NCBIfam" id="NF033788">
    <property type="entry name" value="HTH_metalloreg"/>
    <property type="match status" value="1"/>
</dbReference>
<organism evidence="2">
    <name type="scientific">Chelativorans sp. (strain BNC1)</name>
    <dbReference type="NCBI Taxonomy" id="266779"/>
    <lineage>
        <taxon>Bacteria</taxon>
        <taxon>Pseudomonadati</taxon>
        <taxon>Pseudomonadota</taxon>
        <taxon>Alphaproteobacteria</taxon>
        <taxon>Hyphomicrobiales</taxon>
        <taxon>Phyllobacteriaceae</taxon>
        <taxon>Chelativorans</taxon>
    </lineage>
</organism>
<dbReference type="PANTHER" id="PTHR38600">
    <property type="entry name" value="TRANSCRIPTIONAL REGULATORY PROTEIN"/>
    <property type="match status" value="1"/>
</dbReference>
<dbReference type="GO" id="GO:0003700">
    <property type="term" value="F:DNA-binding transcription factor activity"/>
    <property type="evidence" value="ECO:0007669"/>
    <property type="project" value="InterPro"/>
</dbReference>
<protein>
    <submittedName>
        <fullName evidence="2">Transcriptional regulator, ArsR family</fullName>
    </submittedName>
</protein>
<feature type="domain" description="HTH arsR-type" evidence="1">
    <location>
        <begin position="1"/>
        <end position="95"/>
    </location>
</feature>